<evidence type="ECO:0000313" key="4">
    <source>
        <dbReference type="Proteomes" id="UP000632273"/>
    </source>
</evidence>
<dbReference type="InterPro" id="IPR006684">
    <property type="entry name" value="YbgC/YbaW"/>
</dbReference>
<dbReference type="Gene3D" id="3.10.129.10">
    <property type="entry name" value="Hotdog Thioesterase"/>
    <property type="match status" value="1"/>
</dbReference>
<keyword evidence="2" id="KW-0378">Hydrolase</keyword>
<dbReference type="InterPro" id="IPR029069">
    <property type="entry name" value="HotDog_dom_sf"/>
</dbReference>
<comment type="similarity">
    <text evidence="1">Belongs to the 4-hydroxybenzoyl-CoA thioesterase family.</text>
</comment>
<dbReference type="EMBL" id="BMHT01000002">
    <property type="protein sequence ID" value="GGF03912.1"/>
    <property type="molecule type" value="Genomic_DNA"/>
</dbReference>
<dbReference type="RefSeq" id="WP_188812435.1">
    <property type="nucleotide sequence ID" value="NZ_BMHT01000002.1"/>
</dbReference>
<evidence type="ECO:0000256" key="1">
    <source>
        <dbReference type="ARBA" id="ARBA00005953"/>
    </source>
</evidence>
<dbReference type="SUPFAM" id="SSF54637">
    <property type="entry name" value="Thioesterase/thiol ester dehydrase-isomerase"/>
    <property type="match status" value="1"/>
</dbReference>
<dbReference type="Pfam" id="PF13279">
    <property type="entry name" value="4HBT_2"/>
    <property type="match status" value="1"/>
</dbReference>
<evidence type="ECO:0000256" key="2">
    <source>
        <dbReference type="ARBA" id="ARBA00022801"/>
    </source>
</evidence>
<name>A0ABQ1TUL4_9BACT</name>
<keyword evidence="4" id="KW-1185">Reference proteome</keyword>
<dbReference type="PANTHER" id="PTHR31793:SF27">
    <property type="entry name" value="NOVEL THIOESTERASE SUPERFAMILY DOMAIN AND SAPOSIN A-TYPE DOMAIN CONTAINING PROTEIN (0610012H03RIK)"/>
    <property type="match status" value="1"/>
</dbReference>
<dbReference type="PIRSF" id="PIRSF003230">
    <property type="entry name" value="YbgC"/>
    <property type="match status" value="1"/>
</dbReference>
<organism evidence="3 4">
    <name type="scientific">Hymenobacter cavernae</name>
    <dbReference type="NCBI Taxonomy" id="2044852"/>
    <lineage>
        <taxon>Bacteria</taxon>
        <taxon>Pseudomonadati</taxon>
        <taxon>Bacteroidota</taxon>
        <taxon>Cytophagia</taxon>
        <taxon>Cytophagales</taxon>
        <taxon>Hymenobacteraceae</taxon>
        <taxon>Hymenobacter</taxon>
    </lineage>
</organism>
<protein>
    <submittedName>
        <fullName evidence="3">4-hydroxybenzoyl-CoA thioesterase</fullName>
    </submittedName>
</protein>
<evidence type="ECO:0000313" key="3">
    <source>
        <dbReference type="EMBL" id="GGF03912.1"/>
    </source>
</evidence>
<sequence>MLQTTKQLTVRFCEVDAMHIVWHGHYVKYLEDGREEFARHYGLGYYLLERAGYGIPIVEMELSYKKSARYGDTLEVETRYVPSATPRICFDYRIRHADTRQLICTARTTQVFTNAQHQLQLLPPPCFTEWQQHWLPSLASLV</sequence>
<reference evidence="4" key="1">
    <citation type="journal article" date="2019" name="Int. J. Syst. Evol. Microbiol.">
        <title>The Global Catalogue of Microorganisms (GCM) 10K type strain sequencing project: providing services to taxonomists for standard genome sequencing and annotation.</title>
        <authorList>
            <consortium name="The Broad Institute Genomics Platform"/>
            <consortium name="The Broad Institute Genome Sequencing Center for Infectious Disease"/>
            <person name="Wu L."/>
            <person name="Ma J."/>
        </authorList>
    </citation>
    <scope>NUCLEOTIDE SEQUENCE [LARGE SCALE GENOMIC DNA]</scope>
    <source>
        <strain evidence="4">CGMCC 1.15197</strain>
    </source>
</reference>
<proteinExistence type="inferred from homology"/>
<dbReference type="CDD" id="cd00586">
    <property type="entry name" value="4HBT"/>
    <property type="match status" value="1"/>
</dbReference>
<comment type="caution">
    <text evidence="3">The sequence shown here is derived from an EMBL/GenBank/DDBJ whole genome shotgun (WGS) entry which is preliminary data.</text>
</comment>
<dbReference type="PANTHER" id="PTHR31793">
    <property type="entry name" value="4-HYDROXYBENZOYL-COA THIOESTERASE FAMILY MEMBER"/>
    <property type="match status" value="1"/>
</dbReference>
<dbReference type="InterPro" id="IPR050563">
    <property type="entry name" value="4-hydroxybenzoyl-CoA_TE"/>
</dbReference>
<gene>
    <name evidence="3" type="ORF">GCM10011383_13730</name>
</gene>
<accession>A0ABQ1TUL4</accession>
<dbReference type="Proteomes" id="UP000632273">
    <property type="component" value="Unassembled WGS sequence"/>
</dbReference>